<sequence length="95" mass="11042">MKTVFISKNLWSTVENATATKEAWDILQKEFQGNAKVTSIKLQSLRRQLENLKMKDFEGRLSTYTAESCNKISFWVLQDEIDDTESIQDSYTREA</sequence>
<dbReference type="Proteomes" id="UP001187471">
    <property type="component" value="Unassembled WGS sequence"/>
</dbReference>
<keyword evidence="2" id="KW-1185">Reference proteome</keyword>
<protein>
    <submittedName>
        <fullName evidence="1">Uncharacterized protein</fullName>
    </submittedName>
</protein>
<evidence type="ECO:0000313" key="2">
    <source>
        <dbReference type="Proteomes" id="UP001187471"/>
    </source>
</evidence>
<comment type="caution">
    <text evidence="1">The sequence shown here is derived from an EMBL/GenBank/DDBJ whole genome shotgun (WGS) entry which is preliminary data.</text>
</comment>
<dbReference type="PANTHER" id="PTHR35317">
    <property type="entry name" value="OS04G0629600 PROTEIN"/>
    <property type="match status" value="1"/>
</dbReference>
<name>A0AA88S126_9ASTE</name>
<dbReference type="AlphaFoldDB" id="A0AA88S126"/>
<gene>
    <name evidence="1" type="ORF">RJ640_000564</name>
</gene>
<proteinExistence type="predicted"/>
<accession>A0AA88S126</accession>
<dbReference type="PANTHER" id="PTHR35317:SF35">
    <property type="entry name" value="DUF4219 DOMAIN-CONTAINING PROTEIN"/>
    <property type="match status" value="1"/>
</dbReference>
<reference evidence="1" key="1">
    <citation type="submission" date="2022-12" db="EMBL/GenBank/DDBJ databases">
        <title>Draft genome assemblies for two species of Escallonia (Escalloniales).</title>
        <authorList>
            <person name="Chanderbali A."/>
            <person name="Dervinis C."/>
            <person name="Anghel I."/>
            <person name="Soltis D."/>
            <person name="Soltis P."/>
            <person name="Zapata F."/>
        </authorList>
    </citation>
    <scope>NUCLEOTIDE SEQUENCE</scope>
    <source>
        <strain evidence="1">UCBG92.1500</strain>
        <tissue evidence="1">Leaf</tissue>
    </source>
</reference>
<dbReference type="EMBL" id="JAVXUO010000256">
    <property type="protein sequence ID" value="KAK2993966.1"/>
    <property type="molecule type" value="Genomic_DNA"/>
</dbReference>
<organism evidence="1 2">
    <name type="scientific">Escallonia rubra</name>
    <dbReference type="NCBI Taxonomy" id="112253"/>
    <lineage>
        <taxon>Eukaryota</taxon>
        <taxon>Viridiplantae</taxon>
        <taxon>Streptophyta</taxon>
        <taxon>Embryophyta</taxon>
        <taxon>Tracheophyta</taxon>
        <taxon>Spermatophyta</taxon>
        <taxon>Magnoliopsida</taxon>
        <taxon>eudicotyledons</taxon>
        <taxon>Gunneridae</taxon>
        <taxon>Pentapetalae</taxon>
        <taxon>asterids</taxon>
        <taxon>campanulids</taxon>
        <taxon>Escalloniales</taxon>
        <taxon>Escalloniaceae</taxon>
        <taxon>Escallonia</taxon>
    </lineage>
</organism>
<evidence type="ECO:0000313" key="1">
    <source>
        <dbReference type="EMBL" id="KAK2993966.1"/>
    </source>
</evidence>